<feature type="transmembrane region" description="Helical" evidence="7">
    <location>
        <begin position="54"/>
        <end position="75"/>
    </location>
</feature>
<dbReference type="NCBIfam" id="TIGR01528">
    <property type="entry name" value="NMN_trans_PnuC"/>
    <property type="match status" value="1"/>
</dbReference>
<feature type="transmembrane region" description="Helical" evidence="7">
    <location>
        <begin position="82"/>
        <end position="102"/>
    </location>
</feature>
<evidence type="ECO:0000256" key="3">
    <source>
        <dbReference type="ARBA" id="ARBA00022475"/>
    </source>
</evidence>
<dbReference type="PANTHER" id="PTHR36122:SF2">
    <property type="entry name" value="NICOTINAMIDE RIBOSIDE TRANSPORTER PNUC"/>
    <property type="match status" value="1"/>
</dbReference>
<evidence type="ECO:0000256" key="4">
    <source>
        <dbReference type="ARBA" id="ARBA00022692"/>
    </source>
</evidence>
<dbReference type="Pfam" id="PF04973">
    <property type="entry name" value="NMN_transporter"/>
    <property type="match status" value="1"/>
</dbReference>
<comment type="subcellular location">
    <subcellularLocation>
        <location evidence="1">Cell membrane</location>
        <topology evidence="1">Multi-pass membrane protein</topology>
    </subcellularLocation>
</comment>
<evidence type="ECO:0000256" key="6">
    <source>
        <dbReference type="ARBA" id="ARBA00023136"/>
    </source>
</evidence>
<keyword evidence="5 7" id="KW-1133">Transmembrane helix</keyword>
<keyword evidence="9" id="KW-1185">Reference proteome</keyword>
<evidence type="ECO:0000256" key="5">
    <source>
        <dbReference type="ARBA" id="ARBA00022989"/>
    </source>
</evidence>
<evidence type="ECO:0000313" key="9">
    <source>
        <dbReference type="Proteomes" id="UP000309991"/>
    </source>
</evidence>
<feature type="transmembrane region" description="Helical" evidence="7">
    <location>
        <begin position="108"/>
        <end position="126"/>
    </location>
</feature>
<dbReference type="SMR" id="A0A4Y5FGK9"/>
<evidence type="ECO:0000256" key="7">
    <source>
        <dbReference type="SAM" id="Phobius"/>
    </source>
</evidence>
<organism evidence="8 9">
    <name type="scientific">Lactobacillus phage 3-521</name>
    <dbReference type="NCBI Taxonomy" id="2510943"/>
    <lineage>
        <taxon>Viruses</taxon>
        <taxon>Duplodnaviria</taxon>
        <taxon>Heunggongvirae</taxon>
        <taxon>Uroviricota</taxon>
        <taxon>Caudoviricetes</taxon>
        <taxon>Herelleviridae</taxon>
        <taxon>Watanabevirus</taxon>
        <taxon>Watanabevirus wv3521</taxon>
    </lineage>
</organism>
<feature type="transmembrane region" description="Helical" evidence="7">
    <location>
        <begin position="194"/>
        <end position="212"/>
    </location>
</feature>
<keyword evidence="6 7" id="KW-0472">Membrane</keyword>
<gene>
    <name evidence="8" type="ORF">UCC3521_0089</name>
</gene>
<evidence type="ECO:0000256" key="2">
    <source>
        <dbReference type="ARBA" id="ARBA00022448"/>
    </source>
</evidence>
<name>A0A4Y5FGK9_9CAUD</name>
<accession>A0A4Y5FGK9</accession>
<keyword evidence="3" id="KW-1003">Cell membrane</keyword>
<feature type="transmembrane region" description="Helical" evidence="7">
    <location>
        <begin position="218"/>
        <end position="236"/>
    </location>
</feature>
<sequence length="264" mass="29394">MDSNKSTEASKFTRTYWQWLKSEFKDWSLAPWAIWFFGLGWQLHVYLATGAVTVLSTVTLLATLIGLLCCSAMAVGKTVNGLLGLVSAIGFIWVNASAGHWASCLDQVIFVALIDLPLMMTWRTWGQNMNAKVRTMGLKGWLVVTVTVLASWFVLYEILSIKVMQDPAPVPDALVLALGATASFLCFKHYTQTYTLWFLEDVANVVLWAWALRQGYSAAAPAMLVSTLMYFASAIYGRFYSVWHTSVSGAEPKLWSDIKSVFSK</sequence>
<dbReference type="PANTHER" id="PTHR36122">
    <property type="entry name" value="NICOTINAMIDE RIBOSIDE TRANSPORTER PNUC"/>
    <property type="match status" value="1"/>
</dbReference>
<feature type="transmembrane region" description="Helical" evidence="7">
    <location>
        <begin position="138"/>
        <end position="156"/>
    </location>
</feature>
<dbReference type="GO" id="GO:0034257">
    <property type="term" value="F:nicotinamide riboside transmembrane transporter activity"/>
    <property type="evidence" value="ECO:0007669"/>
    <property type="project" value="InterPro"/>
</dbReference>
<evidence type="ECO:0000256" key="1">
    <source>
        <dbReference type="ARBA" id="ARBA00004651"/>
    </source>
</evidence>
<evidence type="ECO:0000313" key="8">
    <source>
        <dbReference type="EMBL" id="QBJ03627.1"/>
    </source>
</evidence>
<keyword evidence="2" id="KW-0813">Transport</keyword>
<proteinExistence type="predicted"/>
<feature type="transmembrane region" description="Helical" evidence="7">
    <location>
        <begin position="168"/>
        <end position="187"/>
    </location>
</feature>
<dbReference type="GO" id="GO:0005886">
    <property type="term" value="C:plasma membrane"/>
    <property type="evidence" value="ECO:0007669"/>
    <property type="project" value="UniProtKB-SubCell"/>
</dbReference>
<dbReference type="Proteomes" id="UP000309991">
    <property type="component" value="Segment"/>
</dbReference>
<dbReference type="EMBL" id="MK504444">
    <property type="protein sequence ID" value="QBJ03627.1"/>
    <property type="molecule type" value="Genomic_DNA"/>
</dbReference>
<keyword evidence="4 7" id="KW-0812">Transmembrane</keyword>
<protein>
    <submittedName>
        <fullName evidence="8">Nicotinamide mononucleotide transporter</fullName>
    </submittedName>
</protein>
<reference evidence="8 9" key="1">
    <citation type="submission" date="2019-02" db="EMBL/GenBank/DDBJ databases">
        <title>Isolation of virulent Lactobacillus brevis phages.</title>
        <authorList>
            <person name="Feyereisen M."/>
            <person name="Mahony J."/>
            <person name="O'Sullivan T."/>
            <person name="van Sinderen D."/>
        </authorList>
    </citation>
    <scope>NUCLEOTIDE SEQUENCE [LARGE SCALE GENOMIC DNA]</scope>
</reference>
<dbReference type="InterPro" id="IPR006419">
    <property type="entry name" value="NMN_transpt_PnuC"/>
</dbReference>